<dbReference type="PANTHER" id="PTHR12526:SF636">
    <property type="entry name" value="BLL3647 PROTEIN"/>
    <property type="match status" value="1"/>
</dbReference>
<dbReference type="PANTHER" id="PTHR12526">
    <property type="entry name" value="GLYCOSYLTRANSFERASE"/>
    <property type="match status" value="1"/>
</dbReference>
<gene>
    <name evidence="6" type="ORF">J2S41_001384</name>
</gene>
<evidence type="ECO:0000256" key="2">
    <source>
        <dbReference type="ARBA" id="ARBA00022679"/>
    </source>
</evidence>
<dbReference type="Pfam" id="PF00534">
    <property type="entry name" value="Glycos_transf_1"/>
    <property type="match status" value="1"/>
</dbReference>
<sequence length="416" mass="45700">MSPPPTSRAVTVTANSAAEAPQTDRRPLRIGMIVISQYESDPRVRRQAEALVARGDEVTVLALHAEGRPREDVVEGVRVIHLPVKKYRGSSAKAYLGLYGSFGARATAWLTRHPRRFDVLQAHSMPEALVFAGMAQRLAGVPLLLDVHDLTSKLFAAKFEGKSAIMSGVRLSERAALRFATEVMTVHEEYADLVRADTRKPVSVVMNCPDERLFRPRPEPLRWDPDGEVVFSYHGLIAPRHGLVNVVKALKDVRESMPGARVQIRGGGDGIDEVAATARELGVEDAVDLPTGLYSMTEIVGELANVHIGLVPSMLDPWTEGVLPTKLLEYSALGVPCITFRNPVIERYFPEDAVTYVDPATPETLREAMIALAKDPDRALAQAARAATVMEGLRWSAQKEIYFSVIDRLAARKNRG</sequence>
<feature type="domain" description="Glycosyltransferase subfamily 4-like N-terminal" evidence="5">
    <location>
        <begin position="42"/>
        <end position="206"/>
    </location>
</feature>
<feature type="domain" description="Glycosyl transferase family 1" evidence="4">
    <location>
        <begin position="226"/>
        <end position="382"/>
    </location>
</feature>
<accession>A0AAE3YLQ0</accession>
<comment type="caution">
    <text evidence="6">The sequence shown here is derived from an EMBL/GenBank/DDBJ whole genome shotgun (WGS) entry which is preliminary data.</text>
</comment>
<evidence type="ECO:0000313" key="7">
    <source>
        <dbReference type="Proteomes" id="UP001183643"/>
    </source>
</evidence>
<evidence type="ECO:0000259" key="4">
    <source>
        <dbReference type="Pfam" id="PF00534"/>
    </source>
</evidence>
<dbReference type="Pfam" id="PF13579">
    <property type="entry name" value="Glyco_trans_4_4"/>
    <property type="match status" value="1"/>
</dbReference>
<dbReference type="EMBL" id="JAVDYB010000001">
    <property type="protein sequence ID" value="MDR7274606.1"/>
    <property type="molecule type" value="Genomic_DNA"/>
</dbReference>
<keyword evidence="1" id="KW-0328">Glycosyltransferase</keyword>
<keyword evidence="2" id="KW-0808">Transferase</keyword>
<dbReference type="AlphaFoldDB" id="A0AAE3YLQ0"/>
<dbReference type="InterPro" id="IPR028098">
    <property type="entry name" value="Glyco_trans_4-like_N"/>
</dbReference>
<keyword evidence="7" id="KW-1185">Reference proteome</keyword>
<evidence type="ECO:0000256" key="3">
    <source>
        <dbReference type="SAM" id="MobiDB-lite"/>
    </source>
</evidence>
<dbReference type="RefSeq" id="WP_310364531.1">
    <property type="nucleotide sequence ID" value="NZ_JAVDYB010000001.1"/>
</dbReference>
<evidence type="ECO:0000256" key="1">
    <source>
        <dbReference type="ARBA" id="ARBA00022676"/>
    </source>
</evidence>
<evidence type="ECO:0000313" key="6">
    <source>
        <dbReference type="EMBL" id="MDR7274606.1"/>
    </source>
</evidence>
<dbReference type="InterPro" id="IPR001296">
    <property type="entry name" value="Glyco_trans_1"/>
</dbReference>
<proteinExistence type="predicted"/>
<dbReference type="Proteomes" id="UP001183643">
    <property type="component" value="Unassembled WGS sequence"/>
</dbReference>
<dbReference type="Gene3D" id="3.40.50.2000">
    <property type="entry name" value="Glycogen Phosphorylase B"/>
    <property type="match status" value="2"/>
</dbReference>
<dbReference type="GO" id="GO:0016757">
    <property type="term" value="F:glycosyltransferase activity"/>
    <property type="evidence" value="ECO:0007669"/>
    <property type="project" value="UniProtKB-KW"/>
</dbReference>
<reference evidence="6" key="1">
    <citation type="submission" date="2023-07" db="EMBL/GenBank/DDBJ databases">
        <title>Sequencing the genomes of 1000 actinobacteria strains.</title>
        <authorList>
            <person name="Klenk H.-P."/>
        </authorList>
    </citation>
    <scope>NUCLEOTIDE SEQUENCE</scope>
    <source>
        <strain evidence="6">DSM 44707</strain>
    </source>
</reference>
<protein>
    <submittedName>
        <fullName evidence="6">Glycosyltransferase involved in cell wall biosynthesis</fullName>
    </submittedName>
</protein>
<dbReference type="SUPFAM" id="SSF53756">
    <property type="entry name" value="UDP-Glycosyltransferase/glycogen phosphorylase"/>
    <property type="match status" value="1"/>
</dbReference>
<evidence type="ECO:0000259" key="5">
    <source>
        <dbReference type="Pfam" id="PF13579"/>
    </source>
</evidence>
<name>A0AAE3YLQ0_9ACTN</name>
<organism evidence="6 7">
    <name type="scientific">Catenuloplanes atrovinosus</name>
    <dbReference type="NCBI Taxonomy" id="137266"/>
    <lineage>
        <taxon>Bacteria</taxon>
        <taxon>Bacillati</taxon>
        <taxon>Actinomycetota</taxon>
        <taxon>Actinomycetes</taxon>
        <taxon>Micromonosporales</taxon>
        <taxon>Micromonosporaceae</taxon>
        <taxon>Catenuloplanes</taxon>
    </lineage>
</organism>
<feature type="region of interest" description="Disordered" evidence="3">
    <location>
        <begin position="1"/>
        <end position="23"/>
    </location>
</feature>